<evidence type="ECO:0000256" key="1">
    <source>
        <dbReference type="SAM" id="MobiDB-lite"/>
    </source>
</evidence>
<proteinExistence type="predicted"/>
<dbReference type="EMBL" id="PEIB01000027">
    <property type="protein sequence ID" value="RXJ72028.1"/>
    <property type="molecule type" value="Genomic_DNA"/>
</dbReference>
<sequence length="72" mass="8072">MWKTSKTEHRAVHTSEFDEWGNCPQCGQHEADCECPGPADLFMNGEEDNTDSPAQNTLPERPAPQKPETETL</sequence>
<name>A0A4Q0YNQ2_9GAMM</name>
<accession>A0A4Q0YNQ2</accession>
<gene>
    <name evidence="2" type="ORF">CS022_18005</name>
    <name evidence="3" type="ORF">CS022_18285</name>
</gene>
<organism evidence="3 4">
    <name type="scientific">Veronia nyctiphanis</name>
    <dbReference type="NCBI Taxonomy" id="1278244"/>
    <lineage>
        <taxon>Bacteria</taxon>
        <taxon>Pseudomonadati</taxon>
        <taxon>Pseudomonadota</taxon>
        <taxon>Gammaproteobacteria</taxon>
        <taxon>Vibrionales</taxon>
        <taxon>Vibrionaceae</taxon>
        <taxon>Veronia</taxon>
    </lineage>
</organism>
<reference evidence="3 4" key="1">
    <citation type="submission" date="2017-10" db="EMBL/GenBank/DDBJ databases">
        <title>Nyctiphanis sp. nov., isolated from the stomach of the euphausiid Nyctiphanes simplex (Hansen, 1911) in the Gulf of California.</title>
        <authorList>
            <person name="Gomez-Gil B."/>
            <person name="Aguilar-Mendez M."/>
            <person name="Lopez-Cortes A."/>
            <person name="Gomez-Gutierrez J."/>
            <person name="Roque A."/>
            <person name="Lang E."/>
            <person name="Gonzalez-Castillo A."/>
        </authorList>
    </citation>
    <scope>NUCLEOTIDE SEQUENCE [LARGE SCALE GENOMIC DNA]</scope>
    <source>
        <strain evidence="3 4">CAIM 600</strain>
    </source>
</reference>
<keyword evidence="4" id="KW-1185">Reference proteome</keyword>
<dbReference type="EMBL" id="PEIB01000027">
    <property type="protein sequence ID" value="RXJ72075.1"/>
    <property type="molecule type" value="Genomic_DNA"/>
</dbReference>
<feature type="region of interest" description="Disordered" evidence="1">
    <location>
        <begin position="38"/>
        <end position="72"/>
    </location>
</feature>
<evidence type="ECO:0000313" key="3">
    <source>
        <dbReference type="EMBL" id="RXJ72075.1"/>
    </source>
</evidence>
<evidence type="ECO:0000313" key="2">
    <source>
        <dbReference type="EMBL" id="RXJ72028.1"/>
    </source>
</evidence>
<dbReference type="Proteomes" id="UP000290287">
    <property type="component" value="Unassembled WGS sequence"/>
</dbReference>
<feature type="compositionally biased region" description="Basic and acidic residues" evidence="1">
    <location>
        <begin position="1"/>
        <end position="16"/>
    </location>
</feature>
<evidence type="ECO:0000313" key="4">
    <source>
        <dbReference type="Proteomes" id="UP000290287"/>
    </source>
</evidence>
<feature type="region of interest" description="Disordered" evidence="1">
    <location>
        <begin position="1"/>
        <end position="21"/>
    </location>
</feature>
<comment type="caution">
    <text evidence="3">The sequence shown here is derived from an EMBL/GenBank/DDBJ whole genome shotgun (WGS) entry which is preliminary data.</text>
</comment>
<dbReference type="AlphaFoldDB" id="A0A4Q0YNQ2"/>
<protein>
    <submittedName>
        <fullName evidence="3">Uncharacterized protein</fullName>
    </submittedName>
</protein>